<evidence type="ECO:0000256" key="2">
    <source>
        <dbReference type="SAM" id="SignalP"/>
    </source>
</evidence>
<evidence type="ECO:0000313" key="4">
    <source>
        <dbReference type="Proteomes" id="UP001321748"/>
    </source>
</evidence>
<feature type="compositionally biased region" description="Polar residues" evidence="1">
    <location>
        <begin position="53"/>
        <end position="63"/>
    </location>
</feature>
<dbReference type="Proteomes" id="UP001321748">
    <property type="component" value="Chromosome"/>
</dbReference>
<feature type="signal peptide" evidence="2">
    <location>
        <begin position="1"/>
        <end position="37"/>
    </location>
</feature>
<feature type="region of interest" description="Disordered" evidence="1">
    <location>
        <begin position="53"/>
        <end position="84"/>
    </location>
</feature>
<dbReference type="RefSeq" id="WP_317643109.1">
    <property type="nucleotide sequence ID" value="NZ_AP026800.1"/>
</dbReference>
<feature type="compositionally biased region" description="Polar residues" evidence="1">
    <location>
        <begin position="71"/>
        <end position="83"/>
    </location>
</feature>
<proteinExistence type="predicted"/>
<organism evidence="3 4">
    <name type="scientific">Bombiscardovia apis</name>
    <dbReference type="NCBI Taxonomy" id="2932182"/>
    <lineage>
        <taxon>Bacteria</taxon>
        <taxon>Bacillati</taxon>
        <taxon>Actinomycetota</taxon>
        <taxon>Actinomycetes</taxon>
        <taxon>Bifidobacteriales</taxon>
        <taxon>Bifidobacteriaceae</taxon>
        <taxon>Bombiscardovia</taxon>
    </lineage>
</organism>
<keyword evidence="2" id="KW-0732">Signal</keyword>
<protein>
    <recommendedName>
        <fullName evidence="5">Lactococcin 972 family bacteriocin</fullName>
    </recommendedName>
</protein>
<evidence type="ECO:0008006" key="5">
    <source>
        <dbReference type="Google" id="ProtNLM"/>
    </source>
</evidence>
<feature type="chain" id="PRO_5045076818" description="Lactococcin 972 family bacteriocin" evidence="2">
    <location>
        <begin position="38"/>
        <end position="101"/>
    </location>
</feature>
<accession>A0ABM8BB18</accession>
<dbReference type="EMBL" id="AP026800">
    <property type="protein sequence ID" value="BDR54090.1"/>
    <property type="molecule type" value="Genomic_DNA"/>
</dbReference>
<reference evidence="3 4" key="1">
    <citation type="journal article" date="2023" name="Microbiol. Spectr.">
        <title>Symbiosis of Carpenter Bees with Uncharacterized Lactic Acid Bacteria Showing NAD Auxotrophy.</title>
        <authorList>
            <person name="Kawasaki S."/>
            <person name="Ozawa K."/>
            <person name="Mori T."/>
            <person name="Yamamoto A."/>
            <person name="Ito M."/>
            <person name="Ohkuma M."/>
            <person name="Sakamoto M."/>
            <person name="Matsutani M."/>
        </authorList>
    </citation>
    <scope>NUCLEOTIDE SEQUENCE [LARGE SCALE GENOMIC DNA]</scope>
    <source>
        <strain evidence="3 4">KimH</strain>
    </source>
</reference>
<gene>
    <name evidence="3" type="ORF">KIMH_02010</name>
</gene>
<evidence type="ECO:0000313" key="3">
    <source>
        <dbReference type="EMBL" id="BDR54090.1"/>
    </source>
</evidence>
<sequence>MSSSKLTQNHTGMMRKFGAIAAAGVASIAFMVPTASAAGNYRIYAGRDYASAQTSTNRGTQGASYARHGNRSASSGWTRSHSSAYADCGWSNSYAAQVWFR</sequence>
<evidence type="ECO:0000256" key="1">
    <source>
        <dbReference type="SAM" id="MobiDB-lite"/>
    </source>
</evidence>
<name>A0ABM8BB18_9BIFI</name>
<keyword evidence="4" id="KW-1185">Reference proteome</keyword>